<sequence length="403" mass="43950">MEQILEQIPQPMGKDEGRIPVKKFVCILIFALALVGCSNDSGTSESGNNEPATTSESEVKSETVPQMSYTTFSTDEFSVNYPDSWEQVNLEDLGELNNPLIKVAVRDNHSTNPFADNLSVGVEPNSTQETSAEKIAEITSNYFSQNEEATGMSNFQKLGFEEVDFPGIDAGIFTGEYDHSMGTKVVLIQYIAPTSSKVFTVSISLSKESYNAIGEDLITQVVETFEIYEEANSAEDVEQASANEQAFSEETLAADIMDTLTLSYTGGELDQKTYDYIVEHSELFPAGSAELKNKAESEVDVSITSRHLFKNVAPYLDKMVKVSGYVVQIQEEETDVGTIAEIHIMDENDNSIVGIYNGSTGDILDGDFVTMRGVPTSLYSFDNIGGGTTNAVLLAVSTVQITE</sequence>
<gene>
    <name evidence="2" type="ORF">V3851_02225</name>
</gene>
<reference evidence="2 3" key="1">
    <citation type="submission" date="2024-02" db="EMBL/GenBank/DDBJ databases">
        <title>A nitrogen-fixing paenibacillus bacterium.</title>
        <authorList>
            <person name="Zhang W.L."/>
            <person name="Chen S.F."/>
        </authorList>
    </citation>
    <scope>NUCLEOTIDE SEQUENCE [LARGE SCALE GENOMIC DNA]</scope>
    <source>
        <strain evidence="2 3">M1</strain>
    </source>
</reference>
<evidence type="ECO:0008006" key="4">
    <source>
        <dbReference type="Google" id="ProtNLM"/>
    </source>
</evidence>
<evidence type="ECO:0000313" key="2">
    <source>
        <dbReference type="EMBL" id="MEF2964633.1"/>
    </source>
</evidence>
<name>A0ABU7VMP0_9BACL</name>
<comment type="caution">
    <text evidence="2">The sequence shown here is derived from an EMBL/GenBank/DDBJ whole genome shotgun (WGS) entry which is preliminary data.</text>
</comment>
<dbReference type="EMBL" id="JAZHPZ010000001">
    <property type="protein sequence ID" value="MEF2964633.1"/>
    <property type="molecule type" value="Genomic_DNA"/>
</dbReference>
<organism evidence="2 3">
    <name type="scientific">Paenibacillus haidiansis</name>
    <dbReference type="NCBI Taxonomy" id="1574488"/>
    <lineage>
        <taxon>Bacteria</taxon>
        <taxon>Bacillati</taxon>
        <taxon>Bacillota</taxon>
        <taxon>Bacilli</taxon>
        <taxon>Bacillales</taxon>
        <taxon>Paenibacillaceae</taxon>
        <taxon>Paenibacillus</taxon>
    </lineage>
</organism>
<protein>
    <recommendedName>
        <fullName evidence="4">PsbP C-terminal domain-containing protein</fullName>
    </recommendedName>
</protein>
<keyword evidence="3" id="KW-1185">Reference proteome</keyword>
<proteinExistence type="predicted"/>
<feature type="region of interest" description="Disordered" evidence="1">
    <location>
        <begin position="40"/>
        <end position="65"/>
    </location>
</feature>
<feature type="compositionally biased region" description="Polar residues" evidence="1">
    <location>
        <begin position="40"/>
        <end position="56"/>
    </location>
</feature>
<dbReference type="RefSeq" id="WP_331844849.1">
    <property type="nucleotide sequence ID" value="NZ_JAZHPZ010000001.1"/>
</dbReference>
<evidence type="ECO:0000313" key="3">
    <source>
        <dbReference type="Proteomes" id="UP001306950"/>
    </source>
</evidence>
<accession>A0ABU7VMP0</accession>
<dbReference type="Proteomes" id="UP001306950">
    <property type="component" value="Unassembled WGS sequence"/>
</dbReference>
<evidence type="ECO:0000256" key="1">
    <source>
        <dbReference type="SAM" id="MobiDB-lite"/>
    </source>
</evidence>
<dbReference type="Gene3D" id="3.40.1000.10">
    <property type="entry name" value="Mog1/PsbP, alpha/beta/alpha sandwich"/>
    <property type="match status" value="1"/>
</dbReference>